<keyword evidence="3 7" id="KW-0812">Transmembrane</keyword>
<sequence>MFSELRLRIKAALHRRRLDRDLEEEVAYHLQRRADSLREAGDPDPEHAALRRFGNPSSLRENLRDQWSFPRLESIWQDLRYAARLLRNSPGFTAVAVLSLALAIGANTSIFTVIDAILLKTLPVPEPGQLLILRNGSRVEKDLRWSRTGSMGSLDKESGLRTSSVFPFPAFQKLQAQLTSASVFSFASLFDIHTVVQGRASMGSGHMVSGNYFQVLGVHPGLGRLLDEADDRPGAPRVAVVSHRFWQTAMASDPAIVGRTLGVNTVSFTIVGVAPPGFYGVSVGGFISAPDVYVPLQAQPLLAPYSRHPSQNVFQASDFLWLNIMARTRPGASRQSTAAEATNLWRQFILEQGFSKDPGRDGFRVVALPGAQGIDSLRSKFERPLVMLQVVVGLVLLIACANLASLLLARSESRRREIHVRLALGAARVRLLRQFLTESLLLGALAAALGVLLSQWGTRILVSALLEREDALRLQLQPDLRVLLFSLALSLLTVFLFGLAPAFRATRTSLAPEMHRTARTAVLGRAVIVTQVALSLVLLAGAALFLRTLQNLYSVQLGFNKDNVLIFAIDPTRNGVRDQQLVNFYEALRARLRAIPTVRSVSASNETLVSGWYSSSMITMNGAAGTASQPISMQFLRVTPDFFETMGIQLPAGRGILESDTASAPSVVVMSEAAARRVAPSGSPIGRTFQWTGKWGGKDITVVGVARDTRPHDFTQPIEPTLYVPYLQGPWDLGRLHFELRTSVSAREVLPLVRQAVQDLDANLPLYQVRTQSEQVDERFTLQRVLARACTAFGLVALLLACIGIYGLIAHSAARRTAEIGVRVALGARPPDIVWLVLRQAALLAAIGIVAGVGLSLLCARLVEASLYQVKATDPAALAAAALILALTVLAAGFLPARRAARVDPVSALKYE</sequence>
<dbReference type="GO" id="GO:0005886">
    <property type="term" value="C:plasma membrane"/>
    <property type="evidence" value="ECO:0007669"/>
    <property type="project" value="UniProtKB-SubCell"/>
</dbReference>
<evidence type="ECO:0000256" key="2">
    <source>
        <dbReference type="ARBA" id="ARBA00022475"/>
    </source>
</evidence>
<evidence type="ECO:0000313" key="10">
    <source>
        <dbReference type="EMBL" id="QOY87497.1"/>
    </source>
</evidence>
<evidence type="ECO:0000256" key="3">
    <source>
        <dbReference type="ARBA" id="ARBA00022692"/>
    </source>
</evidence>
<feature type="domain" description="ABC3 transporter permease C-terminal" evidence="8">
    <location>
        <begin position="792"/>
        <end position="905"/>
    </location>
</feature>
<dbReference type="KEGG" id="pfer:IRI77_32875"/>
<dbReference type="InterPro" id="IPR050250">
    <property type="entry name" value="Macrolide_Exporter_MacB"/>
</dbReference>
<dbReference type="InterPro" id="IPR025857">
    <property type="entry name" value="MacB_PCD"/>
</dbReference>
<reference evidence="10 11" key="1">
    <citation type="submission" date="2020-10" db="EMBL/GenBank/DDBJ databases">
        <title>Complete genome sequence of Paludibaculum fermentans P105T, a facultatively anaerobic acidobacterium capable of dissimilatory Fe(III) reduction.</title>
        <authorList>
            <person name="Dedysh S.N."/>
            <person name="Beletsky A.V."/>
            <person name="Kulichevskaya I.S."/>
            <person name="Mardanov A.V."/>
            <person name="Ravin N.V."/>
        </authorList>
    </citation>
    <scope>NUCLEOTIDE SEQUENCE [LARGE SCALE GENOMIC DNA]</scope>
    <source>
        <strain evidence="10 11">P105</strain>
    </source>
</reference>
<feature type="domain" description="MacB-like periplasmic core" evidence="9">
    <location>
        <begin position="93"/>
        <end position="343"/>
    </location>
</feature>
<proteinExistence type="inferred from homology"/>
<keyword evidence="2" id="KW-1003">Cell membrane</keyword>
<name>A0A7S7NPP9_PALFE</name>
<dbReference type="RefSeq" id="WP_194449166.1">
    <property type="nucleotide sequence ID" value="NZ_CP063849.1"/>
</dbReference>
<keyword evidence="4 7" id="KW-1133">Transmembrane helix</keyword>
<feature type="domain" description="ABC3 transporter permease C-terminal" evidence="8">
    <location>
        <begin position="391"/>
        <end position="509"/>
    </location>
</feature>
<feature type="transmembrane region" description="Helical" evidence="7">
    <location>
        <begin position="523"/>
        <end position="546"/>
    </location>
</feature>
<organism evidence="10 11">
    <name type="scientific">Paludibaculum fermentans</name>
    <dbReference type="NCBI Taxonomy" id="1473598"/>
    <lineage>
        <taxon>Bacteria</taxon>
        <taxon>Pseudomonadati</taxon>
        <taxon>Acidobacteriota</taxon>
        <taxon>Terriglobia</taxon>
        <taxon>Bryobacterales</taxon>
        <taxon>Bryobacteraceae</taxon>
        <taxon>Paludibaculum</taxon>
    </lineage>
</organism>
<feature type="transmembrane region" description="Helical" evidence="7">
    <location>
        <begin position="785"/>
        <end position="809"/>
    </location>
</feature>
<evidence type="ECO:0000256" key="1">
    <source>
        <dbReference type="ARBA" id="ARBA00004651"/>
    </source>
</evidence>
<comment type="similarity">
    <text evidence="6">Belongs to the ABC-4 integral membrane protein family.</text>
</comment>
<dbReference type="AlphaFoldDB" id="A0A7S7NPP9"/>
<evidence type="ECO:0000313" key="11">
    <source>
        <dbReference type="Proteomes" id="UP000593892"/>
    </source>
</evidence>
<gene>
    <name evidence="10" type="ORF">IRI77_32875</name>
</gene>
<dbReference type="InterPro" id="IPR003838">
    <property type="entry name" value="ABC3_permease_C"/>
</dbReference>
<protein>
    <submittedName>
        <fullName evidence="10">ABC transporter permease</fullName>
    </submittedName>
</protein>
<feature type="transmembrane region" description="Helical" evidence="7">
    <location>
        <begin position="875"/>
        <end position="895"/>
    </location>
</feature>
<feature type="transmembrane region" description="Helical" evidence="7">
    <location>
        <begin position="482"/>
        <end position="503"/>
    </location>
</feature>
<dbReference type="Pfam" id="PF02687">
    <property type="entry name" value="FtsX"/>
    <property type="match status" value="2"/>
</dbReference>
<feature type="transmembrane region" description="Helical" evidence="7">
    <location>
        <begin position="841"/>
        <end position="863"/>
    </location>
</feature>
<dbReference type="EMBL" id="CP063849">
    <property type="protein sequence ID" value="QOY87497.1"/>
    <property type="molecule type" value="Genomic_DNA"/>
</dbReference>
<keyword evidence="11" id="KW-1185">Reference proteome</keyword>
<evidence type="ECO:0000259" key="9">
    <source>
        <dbReference type="Pfam" id="PF12704"/>
    </source>
</evidence>
<feature type="domain" description="MacB-like periplasmic core" evidence="9">
    <location>
        <begin position="532"/>
        <end position="729"/>
    </location>
</feature>
<dbReference type="Pfam" id="PF12704">
    <property type="entry name" value="MacB_PCD"/>
    <property type="match status" value="2"/>
</dbReference>
<feature type="transmembrane region" description="Helical" evidence="7">
    <location>
        <begin position="440"/>
        <end position="462"/>
    </location>
</feature>
<dbReference type="PANTHER" id="PTHR30572:SF4">
    <property type="entry name" value="ABC TRANSPORTER PERMEASE YTRF"/>
    <property type="match status" value="1"/>
</dbReference>
<feature type="transmembrane region" description="Helical" evidence="7">
    <location>
        <begin position="386"/>
        <end position="409"/>
    </location>
</feature>
<dbReference type="InterPro" id="IPR017800">
    <property type="entry name" value="ADOP"/>
</dbReference>
<dbReference type="PANTHER" id="PTHR30572">
    <property type="entry name" value="MEMBRANE COMPONENT OF TRANSPORTER-RELATED"/>
    <property type="match status" value="1"/>
</dbReference>
<evidence type="ECO:0000256" key="4">
    <source>
        <dbReference type="ARBA" id="ARBA00022989"/>
    </source>
</evidence>
<comment type="subcellular location">
    <subcellularLocation>
        <location evidence="1">Cell membrane</location>
        <topology evidence="1">Multi-pass membrane protein</topology>
    </subcellularLocation>
</comment>
<evidence type="ECO:0000259" key="8">
    <source>
        <dbReference type="Pfam" id="PF02687"/>
    </source>
</evidence>
<feature type="transmembrane region" description="Helical" evidence="7">
    <location>
        <begin position="94"/>
        <end position="119"/>
    </location>
</feature>
<dbReference type="Proteomes" id="UP000593892">
    <property type="component" value="Chromosome"/>
</dbReference>
<evidence type="ECO:0000256" key="5">
    <source>
        <dbReference type="ARBA" id="ARBA00023136"/>
    </source>
</evidence>
<accession>A0A7S7NPP9</accession>
<dbReference type="GO" id="GO:0022857">
    <property type="term" value="F:transmembrane transporter activity"/>
    <property type="evidence" value="ECO:0007669"/>
    <property type="project" value="TreeGrafter"/>
</dbReference>
<keyword evidence="5 7" id="KW-0472">Membrane</keyword>
<dbReference type="NCBIfam" id="TIGR03434">
    <property type="entry name" value="ADOP"/>
    <property type="match status" value="1"/>
</dbReference>
<evidence type="ECO:0000256" key="6">
    <source>
        <dbReference type="ARBA" id="ARBA00038076"/>
    </source>
</evidence>
<dbReference type="InterPro" id="IPR047928">
    <property type="entry name" value="Perm_prefix_1"/>
</dbReference>
<evidence type="ECO:0000256" key="7">
    <source>
        <dbReference type="SAM" id="Phobius"/>
    </source>
</evidence>
<dbReference type="NCBIfam" id="NF038403">
    <property type="entry name" value="perm_prefix_1"/>
    <property type="match status" value="1"/>
</dbReference>